<keyword evidence="2" id="KW-1133">Transmembrane helix</keyword>
<accession>A0A177NH17</accession>
<comment type="subcellular location">
    <subcellularLocation>
        <location evidence="1">Cell envelope</location>
    </subcellularLocation>
</comment>
<evidence type="ECO:0000256" key="2">
    <source>
        <dbReference type="SAM" id="Phobius"/>
    </source>
</evidence>
<keyword evidence="2" id="KW-0472">Membrane</keyword>
<feature type="transmembrane region" description="Helical" evidence="2">
    <location>
        <begin position="20"/>
        <end position="40"/>
    </location>
</feature>
<sequence>MSEVRGHGPRAALRRRNRRLRWTLIACVTVALAYAARGWWLDRHWVSTDDAFVAGHVLGVEAQTAGTVVEILAEDTQAVAAGQLLVRLDGRHAEIGLRQAEAELADAVRRIAALAAKRDTLHQRLAARGAALAAVRHDLNRMRLAIDEGAVSEQQVQNAEDKIRELEAAEFEVGAEQTELAAQLGTTDIAEHPAVELAKQRLRRAYLEYRRREVRAPVAGVVAKRKARVGDSVQPGTALLTIVAVDRLWVEANVPENRIAGIRPGLQAEIRVDAYPDRLYHGRVEGLLPGTGSVFALLPTDNATGNFIHVAERVPVRVVLSNEELAERPLQPGLSTLTRIELVADDRQTPRQSLVDTTAVEYRTMVYDDELAGVEEAIASIVAANRR</sequence>
<dbReference type="Pfam" id="PF25885">
    <property type="entry name" value="HH_EMRA"/>
    <property type="match status" value="1"/>
</dbReference>
<dbReference type="STRING" id="702114.A1355_08130"/>
<evidence type="ECO:0000313" key="6">
    <source>
        <dbReference type="Proteomes" id="UP000077628"/>
    </source>
</evidence>
<name>A0A177NH17_9GAMM</name>
<dbReference type="InterPro" id="IPR050739">
    <property type="entry name" value="MFP"/>
</dbReference>
<dbReference type="GO" id="GO:0030313">
    <property type="term" value="C:cell envelope"/>
    <property type="evidence" value="ECO:0007669"/>
    <property type="project" value="UniProtKB-SubCell"/>
</dbReference>
<dbReference type="InterPro" id="IPR058792">
    <property type="entry name" value="Beta-barrel_RND_2"/>
</dbReference>
<feature type="domain" description="CusB-like beta-barrel" evidence="4">
    <location>
        <begin position="248"/>
        <end position="290"/>
    </location>
</feature>
<reference evidence="6" key="1">
    <citation type="submission" date="2016-03" db="EMBL/GenBank/DDBJ databases">
        <authorList>
            <person name="Heylen K."/>
            <person name="De Vos P."/>
            <person name="Vekeman B."/>
        </authorList>
    </citation>
    <scope>NUCLEOTIDE SEQUENCE [LARGE SCALE GENOMIC DNA]</scope>
    <source>
        <strain evidence="6">R-45383</strain>
    </source>
</reference>
<proteinExistence type="predicted"/>
<dbReference type="Proteomes" id="UP000077628">
    <property type="component" value="Unassembled WGS sequence"/>
</dbReference>
<evidence type="ECO:0000313" key="5">
    <source>
        <dbReference type="EMBL" id="OAI17338.1"/>
    </source>
</evidence>
<dbReference type="OrthoDB" id="9811754at2"/>
<dbReference type="Pfam" id="PF25954">
    <property type="entry name" value="Beta-barrel_RND_2"/>
    <property type="match status" value="1"/>
</dbReference>
<dbReference type="InterPro" id="IPR058633">
    <property type="entry name" value="EmrA/FarA_HH"/>
</dbReference>
<comment type="caution">
    <text evidence="5">The sequence shown here is derived from an EMBL/GenBank/DDBJ whole genome shotgun (WGS) entry which is preliminary data.</text>
</comment>
<evidence type="ECO:0000259" key="4">
    <source>
        <dbReference type="Pfam" id="PF25954"/>
    </source>
</evidence>
<dbReference type="RefSeq" id="WP_064029608.1">
    <property type="nucleotide sequence ID" value="NZ_LUUK01000178.1"/>
</dbReference>
<feature type="domain" description="Multidrug export protein EmrA/FarA alpha-helical hairpin" evidence="3">
    <location>
        <begin position="93"/>
        <end position="211"/>
    </location>
</feature>
<dbReference type="SUPFAM" id="SSF111369">
    <property type="entry name" value="HlyD-like secretion proteins"/>
    <property type="match status" value="1"/>
</dbReference>
<dbReference type="AlphaFoldDB" id="A0A177NH17"/>
<evidence type="ECO:0000256" key="1">
    <source>
        <dbReference type="ARBA" id="ARBA00004196"/>
    </source>
</evidence>
<dbReference type="GO" id="GO:0055085">
    <property type="term" value="P:transmembrane transport"/>
    <property type="evidence" value="ECO:0007669"/>
    <property type="project" value="InterPro"/>
</dbReference>
<keyword evidence="2" id="KW-0812">Transmembrane</keyword>
<evidence type="ECO:0000259" key="3">
    <source>
        <dbReference type="Pfam" id="PF25885"/>
    </source>
</evidence>
<dbReference type="PANTHER" id="PTHR30386:SF19">
    <property type="entry name" value="MULTIDRUG EXPORT PROTEIN EMRA-RELATED"/>
    <property type="match status" value="1"/>
</dbReference>
<dbReference type="EMBL" id="LUUK01000178">
    <property type="protein sequence ID" value="OAI17338.1"/>
    <property type="molecule type" value="Genomic_DNA"/>
</dbReference>
<protein>
    <submittedName>
        <fullName evidence="5">Membrane fusion protein of tripartite multidrug resistance system</fullName>
    </submittedName>
</protein>
<keyword evidence="6" id="KW-1185">Reference proteome</keyword>
<organism evidence="5 6">
    <name type="scientific">Methylomonas koyamae</name>
    <dbReference type="NCBI Taxonomy" id="702114"/>
    <lineage>
        <taxon>Bacteria</taxon>
        <taxon>Pseudomonadati</taxon>
        <taxon>Pseudomonadota</taxon>
        <taxon>Gammaproteobacteria</taxon>
        <taxon>Methylococcales</taxon>
        <taxon>Methylococcaceae</taxon>
        <taxon>Methylomonas</taxon>
    </lineage>
</organism>
<dbReference type="Gene3D" id="2.40.30.170">
    <property type="match status" value="1"/>
</dbReference>
<dbReference type="PANTHER" id="PTHR30386">
    <property type="entry name" value="MEMBRANE FUSION SUBUNIT OF EMRAB-TOLC MULTIDRUG EFFLUX PUMP"/>
    <property type="match status" value="1"/>
</dbReference>
<gene>
    <name evidence="5" type="ORF">A1355_08130</name>
</gene>